<sequence length="363" mass="42275">MMSQPEVTYNSFLIDFLIAPKYRVGRHVLLVLFFVFVSFNMPYIICSEYLDKIDNMVLYAGLFLLVAYLTGLYLHMYVLLPKLLLKNKYQLYIGSISLLILLILAISFGVDYWINNYYQQKPGHYSFFYENRIMAVEIIGNFFLFALLIAGTSLTVLLRQWLQFSMRKNELEKVNLKTELERLKDQINPEFLFSMLDEAGEQTVGNPEQASKVLMKLSKLLRYQLYDGNREKVLLISEISFIENFLILAQMRYINLSFALTWEGNVNRKLVPPLLFIPFAICYVKLLTEKTMQMDLQIFFRVEEAGVLFSCICFSPGISLADIENSRELTDVKYRFDLLFAGSYTLTMVGDGPLYKTNLYIKL</sequence>
<evidence type="ECO:0000259" key="2">
    <source>
        <dbReference type="Pfam" id="PF06580"/>
    </source>
</evidence>
<accession>A0A0F5IVW9</accession>
<dbReference type="GO" id="GO:0016020">
    <property type="term" value="C:membrane"/>
    <property type="evidence" value="ECO:0007669"/>
    <property type="project" value="InterPro"/>
</dbReference>
<dbReference type="PATRIC" id="fig|1203610.3.peg.4543"/>
<dbReference type="RefSeq" id="WP_225608040.1">
    <property type="nucleotide sequence ID" value="NZ_KQ033920.1"/>
</dbReference>
<evidence type="ECO:0000313" key="4">
    <source>
        <dbReference type="Proteomes" id="UP000033035"/>
    </source>
</evidence>
<feature type="domain" description="Signal transduction histidine kinase internal region" evidence="2">
    <location>
        <begin position="179"/>
        <end position="253"/>
    </location>
</feature>
<dbReference type="Proteomes" id="UP000033035">
    <property type="component" value="Unassembled WGS sequence"/>
</dbReference>
<dbReference type="STRING" id="1203610.HMPREF1536_04459"/>
<feature type="transmembrane region" description="Helical" evidence="1">
    <location>
        <begin position="57"/>
        <end position="79"/>
    </location>
</feature>
<organism evidence="3 4">
    <name type="scientific">Parabacteroides gordonii MS-1 = DSM 23371</name>
    <dbReference type="NCBI Taxonomy" id="1203610"/>
    <lineage>
        <taxon>Bacteria</taxon>
        <taxon>Pseudomonadati</taxon>
        <taxon>Bacteroidota</taxon>
        <taxon>Bacteroidia</taxon>
        <taxon>Bacteroidales</taxon>
        <taxon>Tannerellaceae</taxon>
        <taxon>Parabacteroides</taxon>
    </lineage>
</organism>
<dbReference type="PANTHER" id="PTHR34220">
    <property type="entry name" value="SENSOR HISTIDINE KINASE YPDA"/>
    <property type="match status" value="1"/>
</dbReference>
<dbReference type="EMBL" id="AQHW01000025">
    <property type="protein sequence ID" value="KKB49395.1"/>
    <property type="molecule type" value="Genomic_DNA"/>
</dbReference>
<keyword evidence="1" id="KW-0472">Membrane</keyword>
<keyword evidence="1" id="KW-1133">Transmembrane helix</keyword>
<feature type="transmembrane region" description="Helical" evidence="1">
    <location>
        <begin position="233"/>
        <end position="250"/>
    </location>
</feature>
<evidence type="ECO:0000256" key="1">
    <source>
        <dbReference type="SAM" id="Phobius"/>
    </source>
</evidence>
<proteinExistence type="predicted"/>
<feature type="transmembrane region" description="Helical" evidence="1">
    <location>
        <begin position="91"/>
        <end position="114"/>
    </location>
</feature>
<feature type="transmembrane region" description="Helical" evidence="1">
    <location>
        <begin position="134"/>
        <end position="158"/>
    </location>
</feature>
<dbReference type="GO" id="GO:0000155">
    <property type="term" value="F:phosphorelay sensor kinase activity"/>
    <property type="evidence" value="ECO:0007669"/>
    <property type="project" value="InterPro"/>
</dbReference>
<dbReference type="InterPro" id="IPR050640">
    <property type="entry name" value="Bact_2-comp_sensor_kinase"/>
</dbReference>
<keyword evidence="4" id="KW-1185">Reference proteome</keyword>
<dbReference type="PANTHER" id="PTHR34220:SF7">
    <property type="entry name" value="SENSOR HISTIDINE KINASE YPDA"/>
    <property type="match status" value="1"/>
</dbReference>
<dbReference type="AlphaFoldDB" id="A0A0F5IVW9"/>
<gene>
    <name evidence="3" type="ORF">HMPREF1536_04459</name>
</gene>
<protein>
    <recommendedName>
        <fullName evidence="2">Signal transduction histidine kinase internal region domain-containing protein</fullName>
    </recommendedName>
</protein>
<name>A0A0F5IVW9_9BACT</name>
<feature type="transmembrane region" description="Helical" evidence="1">
    <location>
        <begin position="270"/>
        <end position="288"/>
    </location>
</feature>
<comment type="caution">
    <text evidence="3">The sequence shown here is derived from an EMBL/GenBank/DDBJ whole genome shotgun (WGS) entry which is preliminary data.</text>
</comment>
<dbReference type="InterPro" id="IPR010559">
    <property type="entry name" value="Sig_transdc_His_kin_internal"/>
</dbReference>
<feature type="transmembrane region" description="Helical" evidence="1">
    <location>
        <begin position="28"/>
        <end position="45"/>
    </location>
</feature>
<reference evidence="3 4" key="1">
    <citation type="submission" date="2013-04" db="EMBL/GenBank/DDBJ databases">
        <title>The Genome Sequence of Parabacteroides gordonii DSM 23371.</title>
        <authorList>
            <consortium name="The Broad Institute Genomics Platform"/>
            <person name="Earl A."/>
            <person name="Ward D."/>
            <person name="Feldgarden M."/>
            <person name="Gevers D."/>
            <person name="Martens E."/>
            <person name="Sakamoto M."/>
            <person name="Benno Y."/>
            <person name="Suzuki N."/>
            <person name="Matsunaga N."/>
            <person name="Koshihara K."/>
            <person name="Seki M."/>
            <person name="Komiya H."/>
            <person name="Walker B."/>
            <person name="Young S."/>
            <person name="Zeng Q."/>
            <person name="Gargeya S."/>
            <person name="Fitzgerald M."/>
            <person name="Haas B."/>
            <person name="Abouelleil A."/>
            <person name="Allen A.W."/>
            <person name="Alvarado L."/>
            <person name="Arachchi H.M."/>
            <person name="Berlin A.M."/>
            <person name="Chapman S.B."/>
            <person name="Gainer-Dewar J."/>
            <person name="Goldberg J."/>
            <person name="Griggs A."/>
            <person name="Gujja S."/>
            <person name="Hansen M."/>
            <person name="Howarth C."/>
            <person name="Imamovic A."/>
            <person name="Ireland A."/>
            <person name="Larimer J."/>
            <person name="McCowan C."/>
            <person name="Murphy C."/>
            <person name="Pearson M."/>
            <person name="Poon T.W."/>
            <person name="Priest M."/>
            <person name="Roberts A."/>
            <person name="Saif S."/>
            <person name="Shea T."/>
            <person name="Sisk P."/>
            <person name="Sykes S."/>
            <person name="Wortman J."/>
            <person name="Nusbaum C."/>
            <person name="Birren B."/>
        </authorList>
    </citation>
    <scope>NUCLEOTIDE SEQUENCE [LARGE SCALE GENOMIC DNA]</scope>
    <source>
        <strain evidence="3 4">MS-1</strain>
    </source>
</reference>
<keyword evidence="1" id="KW-0812">Transmembrane</keyword>
<dbReference type="Pfam" id="PF06580">
    <property type="entry name" value="His_kinase"/>
    <property type="match status" value="1"/>
</dbReference>
<dbReference type="HOGENOM" id="CLU_020473_1_0_10"/>
<evidence type="ECO:0000313" key="3">
    <source>
        <dbReference type="EMBL" id="KKB49395.1"/>
    </source>
</evidence>